<name>A0A8T3AVF8_DENNO</name>
<comment type="caution">
    <text evidence="2">The sequence shown here is derived from an EMBL/GenBank/DDBJ whole genome shotgun (WGS) entry which is preliminary data.</text>
</comment>
<evidence type="ECO:0000313" key="3">
    <source>
        <dbReference type="Proteomes" id="UP000829196"/>
    </source>
</evidence>
<gene>
    <name evidence="2" type="ORF">KFK09_018252</name>
</gene>
<evidence type="ECO:0000313" key="2">
    <source>
        <dbReference type="EMBL" id="KAI0500044.1"/>
    </source>
</evidence>
<protein>
    <submittedName>
        <fullName evidence="2">Uncharacterized protein</fullName>
    </submittedName>
</protein>
<proteinExistence type="predicted"/>
<dbReference type="Proteomes" id="UP000829196">
    <property type="component" value="Unassembled WGS sequence"/>
</dbReference>
<feature type="region of interest" description="Disordered" evidence="1">
    <location>
        <begin position="1"/>
        <end position="20"/>
    </location>
</feature>
<feature type="compositionally biased region" description="Polar residues" evidence="1">
    <location>
        <begin position="161"/>
        <end position="177"/>
    </location>
</feature>
<sequence length="177" mass="19847">MRGSTLTRAEEDSSRKERETSLHDALGSLFDFICPTTPPVAGILAPELADRQLALRPAIRPHNRFFWLPPCTTQPNQTPHAVDSPISLSNSPFQPLKRNGAALCFGHQRGKSYWLLHLSATTVRGRKAKGNGILFFSLEHAELNQRITLWTKQKKEKLRAGQSNSHMTPSQASYSRF</sequence>
<dbReference type="AlphaFoldDB" id="A0A8T3AVF8"/>
<evidence type="ECO:0000256" key="1">
    <source>
        <dbReference type="SAM" id="MobiDB-lite"/>
    </source>
</evidence>
<feature type="compositionally biased region" description="Basic and acidic residues" evidence="1">
    <location>
        <begin position="8"/>
        <end position="20"/>
    </location>
</feature>
<organism evidence="2 3">
    <name type="scientific">Dendrobium nobile</name>
    <name type="common">Orchid</name>
    <dbReference type="NCBI Taxonomy" id="94219"/>
    <lineage>
        <taxon>Eukaryota</taxon>
        <taxon>Viridiplantae</taxon>
        <taxon>Streptophyta</taxon>
        <taxon>Embryophyta</taxon>
        <taxon>Tracheophyta</taxon>
        <taxon>Spermatophyta</taxon>
        <taxon>Magnoliopsida</taxon>
        <taxon>Liliopsida</taxon>
        <taxon>Asparagales</taxon>
        <taxon>Orchidaceae</taxon>
        <taxon>Epidendroideae</taxon>
        <taxon>Malaxideae</taxon>
        <taxon>Dendrobiinae</taxon>
        <taxon>Dendrobium</taxon>
    </lineage>
</organism>
<reference evidence="2" key="1">
    <citation type="journal article" date="2022" name="Front. Genet.">
        <title>Chromosome-Scale Assembly of the Dendrobium nobile Genome Provides Insights Into the Molecular Mechanism of the Biosynthesis of the Medicinal Active Ingredient of Dendrobium.</title>
        <authorList>
            <person name="Xu Q."/>
            <person name="Niu S.-C."/>
            <person name="Li K.-L."/>
            <person name="Zheng P.-J."/>
            <person name="Zhang X.-J."/>
            <person name="Jia Y."/>
            <person name="Liu Y."/>
            <person name="Niu Y.-X."/>
            <person name="Yu L.-H."/>
            <person name="Chen D.-F."/>
            <person name="Zhang G.-Q."/>
        </authorList>
    </citation>
    <scope>NUCLEOTIDE SEQUENCE</scope>
    <source>
        <tissue evidence="2">Leaf</tissue>
    </source>
</reference>
<dbReference type="EMBL" id="JAGYWB010000013">
    <property type="protein sequence ID" value="KAI0500044.1"/>
    <property type="molecule type" value="Genomic_DNA"/>
</dbReference>
<feature type="region of interest" description="Disordered" evidence="1">
    <location>
        <begin position="157"/>
        <end position="177"/>
    </location>
</feature>
<accession>A0A8T3AVF8</accession>
<keyword evidence="3" id="KW-1185">Reference proteome</keyword>